<dbReference type="Proteomes" id="UP000593567">
    <property type="component" value="Unassembled WGS sequence"/>
</dbReference>
<feature type="region of interest" description="Disordered" evidence="1">
    <location>
        <begin position="178"/>
        <end position="198"/>
    </location>
</feature>
<dbReference type="AlphaFoldDB" id="A0A7J7IZ49"/>
<dbReference type="EMBL" id="VXIV02003282">
    <property type="protein sequence ID" value="KAF6018711.1"/>
    <property type="molecule type" value="Genomic_DNA"/>
</dbReference>
<name>A0A7J7IZ49_BUGNE</name>
<evidence type="ECO:0000313" key="3">
    <source>
        <dbReference type="Proteomes" id="UP000593567"/>
    </source>
</evidence>
<comment type="caution">
    <text evidence="2">The sequence shown here is derived from an EMBL/GenBank/DDBJ whole genome shotgun (WGS) entry which is preliminary data.</text>
</comment>
<accession>A0A7J7IZ49</accession>
<sequence>MYYCNTILTLYTRTSSGEHSVSAASSVTELAGDETGDTKQKLSIGGNSTVVETNEVVTGAVQPMKSEKITVSEPIREPAEDDMGIDDRSDQVLSDHTDSPLIQSADNTGATSQLQEDTHANQPVVSSVNDLKVMVKDELPSENVLTAGIQTLTANTQESMTILDQVIKQKKTTVVATNLSSSTKSVDKPVDRQTNSYQ</sequence>
<evidence type="ECO:0000256" key="1">
    <source>
        <dbReference type="SAM" id="MobiDB-lite"/>
    </source>
</evidence>
<keyword evidence="3" id="KW-1185">Reference proteome</keyword>
<feature type="region of interest" description="Disordered" evidence="1">
    <location>
        <begin position="69"/>
        <end position="121"/>
    </location>
</feature>
<evidence type="ECO:0000313" key="2">
    <source>
        <dbReference type="EMBL" id="KAF6018711.1"/>
    </source>
</evidence>
<gene>
    <name evidence="2" type="ORF">EB796_022985</name>
</gene>
<reference evidence="2" key="1">
    <citation type="submission" date="2020-06" db="EMBL/GenBank/DDBJ databases">
        <title>Draft genome of Bugula neritina, a colonial animal packing powerful symbionts and potential medicines.</title>
        <authorList>
            <person name="Rayko M."/>
        </authorList>
    </citation>
    <scope>NUCLEOTIDE SEQUENCE [LARGE SCALE GENOMIC DNA]</scope>
    <source>
        <strain evidence="2">Kwan_BN1</strain>
    </source>
</reference>
<feature type="compositionally biased region" description="Polar residues" evidence="1">
    <location>
        <begin position="100"/>
        <end position="121"/>
    </location>
</feature>
<feature type="compositionally biased region" description="Basic and acidic residues" evidence="1">
    <location>
        <begin position="85"/>
        <end position="98"/>
    </location>
</feature>
<organism evidence="2 3">
    <name type="scientific">Bugula neritina</name>
    <name type="common">Brown bryozoan</name>
    <name type="synonym">Sertularia neritina</name>
    <dbReference type="NCBI Taxonomy" id="10212"/>
    <lineage>
        <taxon>Eukaryota</taxon>
        <taxon>Metazoa</taxon>
        <taxon>Spiralia</taxon>
        <taxon>Lophotrochozoa</taxon>
        <taxon>Bryozoa</taxon>
        <taxon>Gymnolaemata</taxon>
        <taxon>Cheilostomatida</taxon>
        <taxon>Flustrina</taxon>
        <taxon>Buguloidea</taxon>
        <taxon>Bugulidae</taxon>
        <taxon>Bugula</taxon>
    </lineage>
</organism>
<proteinExistence type="predicted"/>
<feature type="compositionally biased region" description="Basic and acidic residues" evidence="1">
    <location>
        <begin position="69"/>
        <end position="78"/>
    </location>
</feature>
<protein>
    <submittedName>
        <fullName evidence="2">Uncharacterized protein</fullName>
    </submittedName>
</protein>